<dbReference type="PANTHER" id="PTHR37017:SF11">
    <property type="entry name" value="ESTERASE_LIPASE_THIOESTERASE DOMAIN-CONTAINING PROTEIN"/>
    <property type="match status" value="1"/>
</dbReference>
<dbReference type="GO" id="GO:0016787">
    <property type="term" value="F:hydrolase activity"/>
    <property type="evidence" value="ECO:0007669"/>
    <property type="project" value="UniProtKB-KW"/>
</dbReference>
<dbReference type="EMBL" id="SBLB01000002">
    <property type="protein sequence ID" value="RYC70121.1"/>
    <property type="molecule type" value="Genomic_DNA"/>
</dbReference>
<evidence type="ECO:0000313" key="2">
    <source>
        <dbReference type="EMBL" id="RYC70121.1"/>
    </source>
</evidence>
<accession>A0A4Q2UQN7</accession>
<dbReference type="Pfam" id="PF12697">
    <property type="entry name" value="Abhydrolase_6"/>
    <property type="match status" value="1"/>
</dbReference>
<dbReference type="InterPro" id="IPR000073">
    <property type="entry name" value="AB_hydrolase_1"/>
</dbReference>
<dbReference type="InterPro" id="IPR052897">
    <property type="entry name" value="Sec-Metab_Biosynth_Hydrolase"/>
</dbReference>
<gene>
    <name evidence="2" type="ORF">EQG79_09630</name>
</gene>
<dbReference type="InterPro" id="IPR029058">
    <property type="entry name" value="AB_hydrolase_fold"/>
</dbReference>
<dbReference type="Proteomes" id="UP000290407">
    <property type="component" value="Unassembled WGS sequence"/>
</dbReference>
<dbReference type="PANTHER" id="PTHR37017">
    <property type="entry name" value="AB HYDROLASE-1 DOMAIN-CONTAINING PROTEIN-RELATED"/>
    <property type="match status" value="1"/>
</dbReference>
<reference evidence="2 3" key="1">
    <citation type="submission" date="2019-01" db="EMBL/GenBank/DDBJ databases">
        <title>Spirosoma flava sp. nov., a propanil-degrading bacterium isolated from herbicide-contaminated soil.</title>
        <authorList>
            <person name="Zhang L."/>
            <person name="Jiang J.-D."/>
        </authorList>
    </citation>
    <scope>NUCLEOTIDE SEQUENCE [LARGE SCALE GENOMIC DNA]</scope>
    <source>
        <strain evidence="2 3">TY50</strain>
    </source>
</reference>
<evidence type="ECO:0000313" key="3">
    <source>
        <dbReference type="Proteomes" id="UP000290407"/>
    </source>
</evidence>
<proteinExistence type="predicted"/>
<dbReference type="RefSeq" id="WP_129601346.1">
    <property type="nucleotide sequence ID" value="NZ_SBLB01000002.1"/>
</dbReference>
<organism evidence="2 3">
    <name type="scientific">Spirosoma sordidisoli</name>
    <dbReference type="NCBI Taxonomy" id="2502893"/>
    <lineage>
        <taxon>Bacteria</taxon>
        <taxon>Pseudomonadati</taxon>
        <taxon>Bacteroidota</taxon>
        <taxon>Cytophagia</taxon>
        <taxon>Cytophagales</taxon>
        <taxon>Cytophagaceae</taxon>
        <taxon>Spirosoma</taxon>
    </lineage>
</organism>
<keyword evidence="2" id="KW-0378">Hydrolase</keyword>
<protein>
    <submittedName>
        <fullName evidence="2">Alpha/beta hydrolase</fullName>
    </submittedName>
</protein>
<dbReference type="AlphaFoldDB" id="A0A4Q2UQN7"/>
<comment type="caution">
    <text evidence="2">The sequence shown here is derived from an EMBL/GenBank/DDBJ whole genome shotgun (WGS) entry which is preliminary data.</text>
</comment>
<name>A0A4Q2UQN7_9BACT</name>
<feature type="domain" description="AB hydrolase-1" evidence="1">
    <location>
        <begin position="38"/>
        <end position="262"/>
    </location>
</feature>
<dbReference type="Gene3D" id="3.40.50.1820">
    <property type="entry name" value="alpha/beta hydrolase"/>
    <property type="match status" value="1"/>
</dbReference>
<keyword evidence="3" id="KW-1185">Reference proteome</keyword>
<sequence length="270" mass="29676">MKQLFFGKITVWFVFIVVLDWQGAWAGKPTPVKHPVYVLVHGAWHGGWCWQQVSAQLRATGATVYTPTLSGMGEHQHTLTPAINLDTHITDIVNLLVMEDLHDVVLVGHSYAGAVITGVADRIPERLHQLVFLDAVLVENGQSLLDVHPKDIQAAFVAAAAPSRGLSLPIRPSASFGVNDVALSRWADARLTPQPYRCFSQPIVLRNSYGNGLPTSYIACTQPALSVLKVFAERTKHNPNWSYYELATGHDAMLSQPAETAALLQRISQR</sequence>
<evidence type="ECO:0000259" key="1">
    <source>
        <dbReference type="Pfam" id="PF12697"/>
    </source>
</evidence>
<dbReference type="SUPFAM" id="SSF53474">
    <property type="entry name" value="alpha/beta-Hydrolases"/>
    <property type="match status" value="1"/>
</dbReference>